<comment type="caution">
    <text evidence="1">The sequence shown here is derived from an EMBL/GenBank/DDBJ whole genome shotgun (WGS) entry which is preliminary data.</text>
</comment>
<dbReference type="EMBL" id="JARKNE010000004">
    <property type="protein sequence ID" value="KAK5836403.1"/>
    <property type="molecule type" value="Genomic_DNA"/>
</dbReference>
<name>A0ABR0QBM4_GOSAR</name>
<sequence length="186" mass="21166">MEEEEVLEELRINIEMQQVRNLRVAMNMARALERKQTVSSKMSSRTNLDWPTSQSIGNNSIILMIRALQKEGAKPTKPMGNNSKICSSMPFIKRLTQAEMAEKMAKGLCYNCDESYSMGHKCKRLDDECEQDEDEVDDLEISLHAISGTCNSSIMQLKEKVSRITMLVLVNTDSMQNFLHEGLMPK</sequence>
<accession>A0ABR0QBM4</accession>
<dbReference type="Proteomes" id="UP001358586">
    <property type="component" value="Chromosome 4"/>
</dbReference>
<reference evidence="1 2" key="1">
    <citation type="submission" date="2023-03" db="EMBL/GenBank/DDBJ databases">
        <title>WGS of Gossypium arboreum.</title>
        <authorList>
            <person name="Yu D."/>
        </authorList>
    </citation>
    <scope>NUCLEOTIDE SEQUENCE [LARGE SCALE GENOMIC DNA]</scope>
    <source>
        <tissue evidence="1">Leaf</tissue>
    </source>
</reference>
<proteinExistence type="predicted"/>
<gene>
    <name evidence="1" type="ORF">PVK06_012191</name>
</gene>
<organism evidence="1 2">
    <name type="scientific">Gossypium arboreum</name>
    <name type="common">Tree cotton</name>
    <name type="synonym">Gossypium nanking</name>
    <dbReference type="NCBI Taxonomy" id="29729"/>
    <lineage>
        <taxon>Eukaryota</taxon>
        <taxon>Viridiplantae</taxon>
        <taxon>Streptophyta</taxon>
        <taxon>Embryophyta</taxon>
        <taxon>Tracheophyta</taxon>
        <taxon>Spermatophyta</taxon>
        <taxon>Magnoliopsida</taxon>
        <taxon>eudicotyledons</taxon>
        <taxon>Gunneridae</taxon>
        <taxon>Pentapetalae</taxon>
        <taxon>rosids</taxon>
        <taxon>malvids</taxon>
        <taxon>Malvales</taxon>
        <taxon>Malvaceae</taxon>
        <taxon>Malvoideae</taxon>
        <taxon>Gossypium</taxon>
    </lineage>
</organism>
<keyword evidence="2" id="KW-1185">Reference proteome</keyword>
<evidence type="ECO:0000313" key="2">
    <source>
        <dbReference type="Proteomes" id="UP001358586"/>
    </source>
</evidence>
<evidence type="ECO:0000313" key="1">
    <source>
        <dbReference type="EMBL" id="KAK5836403.1"/>
    </source>
</evidence>
<protein>
    <submittedName>
        <fullName evidence="1">Uncharacterized protein</fullName>
    </submittedName>
</protein>